<name>A0A8X8Y6G0_SALSN</name>
<keyword evidence="2" id="KW-1185">Reference proteome</keyword>
<reference evidence="1" key="1">
    <citation type="submission" date="2018-01" db="EMBL/GenBank/DDBJ databases">
        <authorList>
            <person name="Mao J.F."/>
        </authorList>
    </citation>
    <scope>NUCLEOTIDE SEQUENCE</scope>
    <source>
        <strain evidence="1">Huo1</strain>
        <tissue evidence="1">Leaf</tissue>
    </source>
</reference>
<dbReference type="Proteomes" id="UP000298416">
    <property type="component" value="Unassembled WGS sequence"/>
</dbReference>
<dbReference type="EMBL" id="PNBA02000004">
    <property type="protein sequence ID" value="KAG6426385.1"/>
    <property type="molecule type" value="Genomic_DNA"/>
</dbReference>
<proteinExistence type="predicted"/>
<sequence>MESGGLHFTLLTHSSNMDMDSINGFFDQTLRYCTFSESELEDCIDLYPKMSEFQGLLVKDIPIQYGVFRVDGTLFMVGGCRLEDDIIASEPTNWMWSVSPPPPHVASPNMCWTRCPTAMNVKRIISVLVPLRDGRIFICGGTADLESWAEIYDPAKGLFEARKLSDDIGYPRPSSCFQWTDELVVIYYHCWVYSKELFYCPWYSGDLGEDKQHTKPSLLSYNLRTKEWEVIEEKLPEPLPHSYNKMKRNLVYVGCDTLFIIDSTYNWFSYNLSSKEVGKVKFEVQSKEDVDEYDYIYELVVGAVYAGNNVSQSTGWVIYIFQLDMDMFETCLRYSKVEVVQCKGMDYVATVLSSGLVTVGFFSDVDIIVDREIAKNEVKTNALAGKALLPKKRARESLLKEKGEEKIDDE</sequence>
<evidence type="ECO:0000313" key="2">
    <source>
        <dbReference type="Proteomes" id="UP000298416"/>
    </source>
</evidence>
<evidence type="ECO:0000313" key="1">
    <source>
        <dbReference type="EMBL" id="KAG6426385.1"/>
    </source>
</evidence>
<dbReference type="OrthoDB" id="916207at2759"/>
<gene>
    <name evidence="1" type="ORF">SASPL_110608</name>
</gene>
<reference evidence="1" key="2">
    <citation type="submission" date="2020-08" db="EMBL/GenBank/DDBJ databases">
        <title>Plant Genome Project.</title>
        <authorList>
            <person name="Zhang R.-G."/>
        </authorList>
    </citation>
    <scope>NUCLEOTIDE SEQUENCE</scope>
    <source>
        <strain evidence="1">Huo1</strain>
        <tissue evidence="1">Leaf</tissue>
    </source>
</reference>
<dbReference type="AlphaFoldDB" id="A0A8X8Y6G0"/>
<protein>
    <submittedName>
        <fullName evidence="1">Uncharacterized protein</fullName>
    </submittedName>
</protein>
<accession>A0A8X8Y6G0</accession>
<organism evidence="1">
    <name type="scientific">Salvia splendens</name>
    <name type="common">Scarlet sage</name>
    <dbReference type="NCBI Taxonomy" id="180675"/>
    <lineage>
        <taxon>Eukaryota</taxon>
        <taxon>Viridiplantae</taxon>
        <taxon>Streptophyta</taxon>
        <taxon>Embryophyta</taxon>
        <taxon>Tracheophyta</taxon>
        <taxon>Spermatophyta</taxon>
        <taxon>Magnoliopsida</taxon>
        <taxon>eudicotyledons</taxon>
        <taxon>Gunneridae</taxon>
        <taxon>Pentapetalae</taxon>
        <taxon>asterids</taxon>
        <taxon>lamiids</taxon>
        <taxon>Lamiales</taxon>
        <taxon>Lamiaceae</taxon>
        <taxon>Nepetoideae</taxon>
        <taxon>Mentheae</taxon>
        <taxon>Salviinae</taxon>
        <taxon>Salvia</taxon>
        <taxon>Salvia subgen. Calosphace</taxon>
        <taxon>core Calosphace</taxon>
    </lineage>
</organism>
<comment type="caution">
    <text evidence="1">The sequence shown here is derived from an EMBL/GenBank/DDBJ whole genome shotgun (WGS) entry which is preliminary data.</text>
</comment>